<sequence length="422" mass="48838">MIGKYGVGYNPQSYHDLREALEASSGQKFFNNEYRNEWRRTSFGIISKGTTFLYSLGTSNISKIADKVFKMLDDVVEFVGEENVVQVITNNAAAFNAIGDLLMTKKGVVVFYEDVQEIIDVRWDNQLHRPLHATAYYLNPHFHYEPNFRIDDSEQSATTATPSPATRDAIICNPRPPRRDHLQPVTTARSTRFTTALHRRTRRRRNPQANTNENETRNLRPKSRVQCDFAESAPSLPKKRVYYRVNSLVLSWHMKAGTMCEFSKKEFIEGLQSLGIDSLEKFQEKIPYMRSELKDEQKFREIYNFAFGWAKEKGNSNIRVTFMQGQKSLALDTAIGMWQLLFAEKQWPLVDHWCQFLQARHNKAISRDTWSQLLEFAKTVGSNLSDYDAEGAWPYLIDEFVEYLNENGVIQNGLIIDSILKR</sequence>
<dbReference type="GO" id="GO:0045116">
    <property type="term" value="P:protein neddylation"/>
    <property type="evidence" value="ECO:0007669"/>
    <property type="project" value="TreeGrafter"/>
</dbReference>
<dbReference type="STRING" id="3885.V7BVX9"/>
<feature type="region of interest" description="Disordered" evidence="2">
    <location>
        <begin position="153"/>
        <end position="221"/>
    </location>
</feature>
<comment type="function">
    <text evidence="1">Neddylation of cullins play an essential role in the regulation of SCF-type complexes activity.</text>
</comment>
<dbReference type="PANTHER" id="PTHR12281:SF2">
    <property type="entry name" value="DEFECTIVE IN CULLIN NEDDYLATION PROTEIN"/>
    <property type="match status" value="1"/>
</dbReference>
<dbReference type="InterPro" id="IPR042460">
    <property type="entry name" value="DCN1-like_PONY"/>
</dbReference>
<dbReference type="GO" id="GO:0031624">
    <property type="term" value="F:ubiquitin conjugating enzyme binding"/>
    <property type="evidence" value="ECO:0007669"/>
    <property type="project" value="TreeGrafter"/>
</dbReference>
<dbReference type="EMBL" id="CM002292">
    <property type="protein sequence ID" value="ESW21188.1"/>
    <property type="molecule type" value="Genomic_DNA"/>
</dbReference>
<dbReference type="eggNOG" id="KOG3077">
    <property type="taxonomic scope" value="Eukaryota"/>
</dbReference>
<dbReference type="PROSITE" id="PS51229">
    <property type="entry name" value="DCUN1"/>
    <property type="match status" value="1"/>
</dbReference>
<dbReference type="GO" id="GO:0097602">
    <property type="term" value="F:cullin family protein binding"/>
    <property type="evidence" value="ECO:0007669"/>
    <property type="project" value="TreeGrafter"/>
</dbReference>
<evidence type="ECO:0000256" key="1">
    <source>
        <dbReference type="RuleBase" id="RU410713"/>
    </source>
</evidence>
<dbReference type="PANTHER" id="PTHR12281">
    <property type="entry name" value="RP42 RELATED"/>
    <property type="match status" value="1"/>
</dbReference>
<dbReference type="Gramene" id="ESW21188">
    <property type="protein sequence ID" value="ESW21188"/>
    <property type="gene ID" value="PHAVU_005G049600g"/>
</dbReference>
<name>V7BVX9_PHAVU</name>
<accession>V7BVX9</accession>
<evidence type="ECO:0000256" key="2">
    <source>
        <dbReference type="SAM" id="MobiDB-lite"/>
    </source>
</evidence>
<dbReference type="FunFam" id="1.10.238.200:FF:000004">
    <property type="entry name" value="Defective in cullin neddylation protein"/>
    <property type="match status" value="1"/>
</dbReference>
<dbReference type="Pfam" id="PF03556">
    <property type="entry name" value="Cullin_binding"/>
    <property type="match status" value="1"/>
</dbReference>
<dbReference type="InterPro" id="IPR005176">
    <property type="entry name" value="PONY_dom"/>
</dbReference>
<evidence type="ECO:0000259" key="3">
    <source>
        <dbReference type="PROSITE" id="PS51229"/>
    </source>
</evidence>
<dbReference type="InterPro" id="IPR007021">
    <property type="entry name" value="DUF659"/>
</dbReference>
<feature type="domain" description="DCUN1" evidence="3">
    <location>
        <begin position="200"/>
        <end position="405"/>
    </location>
</feature>
<organism evidence="4 5">
    <name type="scientific">Phaseolus vulgaris</name>
    <name type="common">Kidney bean</name>
    <name type="synonym">French bean</name>
    <dbReference type="NCBI Taxonomy" id="3885"/>
    <lineage>
        <taxon>Eukaryota</taxon>
        <taxon>Viridiplantae</taxon>
        <taxon>Streptophyta</taxon>
        <taxon>Embryophyta</taxon>
        <taxon>Tracheophyta</taxon>
        <taxon>Spermatophyta</taxon>
        <taxon>Magnoliopsida</taxon>
        <taxon>eudicotyledons</taxon>
        <taxon>Gunneridae</taxon>
        <taxon>Pentapetalae</taxon>
        <taxon>rosids</taxon>
        <taxon>fabids</taxon>
        <taxon>Fabales</taxon>
        <taxon>Fabaceae</taxon>
        <taxon>Papilionoideae</taxon>
        <taxon>50 kb inversion clade</taxon>
        <taxon>NPAAA clade</taxon>
        <taxon>indigoferoid/millettioid clade</taxon>
        <taxon>Phaseoleae</taxon>
        <taxon>Phaseolus</taxon>
    </lineage>
</organism>
<dbReference type="Gene3D" id="1.10.238.200">
    <property type="entry name" value="Cullin, PONY binding domain"/>
    <property type="match status" value="1"/>
</dbReference>
<evidence type="ECO:0000313" key="4">
    <source>
        <dbReference type="EMBL" id="ESW21188.1"/>
    </source>
</evidence>
<protein>
    <recommendedName>
        <fullName evidence="1">Defective in cullin neddylation protein</fullName>
    </recommendedName>
</protein>
<dbReference type="InterPro" id="IPR014764">
    <property type="entry name" value="DCN-prot"/>
</dbReference>
<dbReference type="AlphaFoldDB" id="V7BVX9"/>
<dbReference type="Proteomes" id="UP000000226">
    <property type="component" value="Chromosome 5"/>
</dbReference>
<dbReference type="OrthoDB" id="286637at2759"/>
<dbReference type="GO" id="GO:0032182">
    <property type="term" value="F:ubiquitin-like protein binding"/>
    <property type="evidence" value="ECO:0007669"/>
    <property type="project" value="TreeGrafter"/>
</dbReference>
<keyword evidence="5" id="KW-1185">Reference proteome</keyword>
<feature type="compositionally biased region" description="Low complexity" evidence="2">
    <location>
        <begin position="156"/>
        <end position="166"/>
    </location>
</feature>
<dbReference type="Pfam" id="PF04937">
    <property type="entry name" value="DUF659"/>
    <property type="match status" value="1"/>
</dbReference>
<feature type="compositionally biased region" description="Basic residues" evidence="2">
    <location>
        <begin position="197"/>
        <end position="206"/>
    </location>
</feature>
<gene>
    <name evidence="4" type="ORF">PHAVU_005G049600g</name>
</gene>
<reference evidence="5" key="1">
    <citation type="journal article" date="2014" name="Nat. Genet.">
        <title>A reference genome for common bean and genome-wide analysis of dual domestications.</title>
        <authorList>
            <person name="Schmutz J."/>
            <person name="McClean P.E."/>
            <person name="Mamidi S."/>
            <person name="Wu G.A."/>
            <person name="Cannon S.B."/>
            <person name="Grimwood J."/>
            <person name="Jenkins J."/>
            <person name="Shu S."/>
            <person name="Song Q."/>
            <person name="Chavarro C."/>
            <person name="Torres-Torres M."/>
            <person name="Geffroy V."/>
            <person name="Moghaddam S.M."/>
            <person name="Gao D."/>
            <person name="Abernathy B."/>
            <person name="Barry K."/>
            <person name="Blair M."/>
            <person name="Brick M.A."/>
            <person name="Chovatia M."/>
            <person name="Gepts P."/>
            <person name="Goodstein D.M."/>
            <person name="Gonzales M."/>
            <person name="Hellsten U."/>
            <person name="Hyten D.L."/>
            <person name="Jia G."/>
            <person name="Kelly J.D."/>
            <person name="Kudrna D."/>
            <person name="Lee R."/>
            <person name="Richard M.M."/>
            <person name="Miklas P.N."/>
            <person name="Osorno J.M."/>
            <person name="Rodrigues J."/>
            <person name="Thareau V."/>
            <person name="Urrea C.A."/>
            <person name="Wang M."/>
            <person name="Yu Y."/>
            <person name="Zhang M."/>
            <person name="Wing R.A."/>
            <person name="Cregan P.B."/>
            <person name="Rokhsar D.S."/>
            <person name="Jackson S.A."/>
        </authorList>
    </citation>
    <scope>NUCLEOTIDE SEQUENCE [LARGE SCALE GENOMIC DNA]</scope>
    <source>
        <strain evidence="5">cv. G19833</strain>
    </source>
</reference>
<dbReference type="Gene3D" id="1.10.238.10">
    <property type="entry name" value="EF-hand"/>
    <property type="match status" value="1"/>
</dbReference>
<dbReference type="GO" id="GO:0000151">
    <property type="term" value="C:ubiquitin ligase complex"/>
    <property type="evidence" value="ECO:0007669"/>
    <property type="project" value="TreeGrafter"/>
</dbReference>
<proteinExistence type="predicted"/>
<evidence type="ECO:0000313" key="5">
    <source>
        <dbReference type="Proteomes" id="UP000000226"/>
    </source>
</evidence>